<feature type="domain" description="PRMT5 oligomerisation" evidence="10">
    <location>
        <begin position="496"/>
        <end position="624"/>
    </location>
</feature>
<keyword evidence="1 4" id="KW-0489">Methyltransferase</keyword>
<evidence type="ECO:0000256" key="3">
    <source>
        <dbReference type="ARBA" id="ARBA00022691"/>
    </source>
</evidence>
<evidence type="ECO:0000259" key="10">
    <source>
        <dbReference type="Pfam" id="PF17286"/>
    </source>
</evidence>
<comment type="similarity">
    <text evidence="4">Belongs to the class I-like SAM-binding methyltransferase superfamily.</text>
</comment>
<feature type="binding site" evidence="6">
    <location>
        <position position="339"/>
    </location>
    <ligand>
        <name>S-adenosyl-L-methionine</name>
        <dbReference type="ChEBI" id="CHEBI:59789"/>
    </ligand>
</feature>
<feature type="binding site" evidence="6">
    <location>
        <begin position="348"/>
        <end position="349"/>
    </location>
    <ligand>
        <name>S-adenosyl-L-methionine</name>
        <dbReference type="ChEBI" id="CHEBI:59789"/>
    </ligand>
</feature>
<dbReference type="WBParaSite" id="PgR010_g174_t05">
    <property type="protein sequence ID" value="PgR010_g174_t05"/>
    <property type="gene ID" value="PgR010_g174"/>
</dbReference>
<dbReference type="Pfam" id="PF17285">
    <property type="entry name" value="PRMT5_TIM"/>
    <property type="match status" value="1"/>
</dbReference>
<dbReference type="InterPro" id="IPR025799">
    <property type="entry name" value="Arg_MeTrfase"/>
</dbReference>
<feature type="domain" description="PRMT5 TIM barrel" evidence="9">
    <location>
        <begin position="45"/>
        <end position="269"/>
    </location>
</feature>
<dbReference type="WBParaSite" id="PgR010_g174_t13">
    <property type="protein sequence ID" value="PgR010_g174_t13"/>
    <property type="gene ID" value="PgR010_g174"/>
</dbReference>
<dbReference type="AlphaFoldDB" id="A0A915ALX5"/>
<dbReference type="InterPro" id="IPR029063">
    <property type="entry name" value="SAM-dependent_MTases_sf"/>
</dbReference>
<feature type="site" description="Critical for specifying symmetric addition of methyl groups" evidence="7">
    <location>
        <position position="342"/>
    </location>
</feature>
<dbReference type="PIRSF" id="PIRSF015894">
    <property type="entry name" value="Skb1_MeTrfase"/>
    <property type="match status" value="1"/>
</dbReference>
<dbReference type="InterPro" id="IPR035248">
    <property type="entry name" value="PRMT5_C"/>
</dbReference>
<evidence type="ECO:0000259" key="9">
    <source>
        <dbReference type="Pfam" id="PF17285"/>
    </source>
</evidence>
<name>A0A915ALX5_PARUN</name>
<dbReference type="GO" id="GO:0006355">
    <property type="term" value="P:regulation of DNA-templated transcription"/>
    <property type="evidence" value="ECO:0007669"/>
    <property type="project" value="TreeGrafter"/>
</dbReference>
<dbReference type="GO" id="GO:0032259">
    <property type="term" value="P:methylation"/>
    <property type="evidence" value="ECO:0007669"/>
    <property type="project" value="UniProtKB-KW"/>
</dbReference>
<evidence type="ECO:0000313" key="11">
    <source>
        <dbReference type="Proteomes" id="UP000887569"/>
    </source>
</evidence>
<evidence type="ECO:0000256" key="1">
    <source>
        <dbReference type="ARBA" id="ARBA00022603"/>
    </source>
</evidence>
<evidence type="ECO:0000256" key="7">
    <source>
        <dbReference type="PIRSR" id="PIRSR015894-3"/>
    </source>
</evidence>
<reference evidence="12 13" key="1">
    <citation type="submission" date="2022-11" db="UniProtKB">
        <authorList>
            <consortium name="WormBaseParasite"/>
        </authorList>
    </citation>
    <scope>IDENTIFICATION</scope>
</reference>
<dbReference type="PANTHER" id="PTHR10738">
    <property type="entry name" value="PROTEIN ARGININE N-METHYLTRANSFERASE 5"/>
    <property type="match status" value="1"/>
</dbReference>
<feature type="binding site" evidence="6">
    <location>
        <begin position="442"/>
        <end position="443"/>
    </location>
    <ligand>
        <name>S-adenosyl-L-methionine</name>
        <dbReference type="ChEBI" id="CHEBI:59789"/>
    </ligand>
</feature>
<keyword evidence="3 4" id="KW-0949">S-adenosyl-L-methionine</keyword>
<organism evidence="11 14">
    <name type="scientific">Parascaris univalens</name>
    <name type="common">Nematode worm</name>
    <dbReference type="NCBI Taxonomy" id="6257"/>
    <lineage>
        <taxon>Eukaryota</taxon>
        <taxon>Metazoa</taxon>
        <taxon>Ecdysozoa</taxon>
        <taxon>Nematoda</taxon>
        <taxon>Chromadorea</taxon>
        <taxon>Rhabditida</taxon>
        <taxon>Spirurina</taxon>
        <taxon>Ascaridomorpha</taxon>
        <taxon>Ascaridoidea</taxon>
        <taxon>Ascarididae</taxon>
        <taxon>Parascaris</taxon>
    </lineage>
</organism>
<accession>A0A915ALX5</accession>
<dbReference type="Gene3D" id="3.20.20.150">
    <property type="entry name" value="Divalent-metal-dependent TIM barrel enzymes"/>
    <property type="match status" value="1"/>
</dbReference>
<protein>
    <recommendedName>
        <fullName evidence="4">Protein arginine N-methyltransferase</fullName>
    </recommendedName>
</protein>
<evidence type="ECO:0000313" key="14">
    <source>
        <dbReference type="WBParaSite" id="PgR010_g174_t13"/>
    </source>
</evidence>
<dbReference type="InterPro" id="IPR007857">
    <property type="entry name" value="Arg_MeTrfase_PRMT5"/>
</dbReference>
<evidence type="ECO:0000256" key="5">
    <source>
        <dbReference type="PIRSR" id="PIRSR015894-1"/>
    </source>
</evidence>
<keyword evidence="2 4" id="KW-0808">Transferase</keyword>
<dbReference type="GO" id="GO:0005829">
    <property type="term" value="C:cytosol"/>
    <property type="evidence" value="ECO:0007669"/>
    <property type="project" value="TreeGrafter"/>
</dbReference>
<keyword evidence="11" id="KW-1185">Reference proteome</keyword>
<dbReference type="Proteomes" id="UP000887569">
    <property type="component" value="Unplaced"/>
</dbReference>
<proteinExistence type="inferred from homology"/>
<dbReference type="Gene3D" id="2.70.160.11">
    <property type="entry name" value="Hnrnp arginine n-methyltransferase1"/>
    <property type="match status" value="2"/>
</dbReference>
<evidence type="ECO:0000313" key="13">
    <source>
        <dbReference type="WBParaSite" id="PgR010_g174_t08"/>
    </source>
</evidence>
<dbReference type="Gene3D" id="3.40.50.150">
    <property type="entry name" value="Vaccinia Virus protein VP39"/>
    <property type="match status" value="1"/>
</dbReference>
<feature type="binding site" evidence="6">
    <location>
        <position position="415"/>
    </location>
    <ligand>
        <name>S-adenosyl-L-methionine</name>
        <dbReference type="ChEBI" id="CHEBI:59789"/>
    </ligand>
</feature>
<dbReference type="PROSITE" id="PS51678">
    <property type="entry name" value="SAM_MT_PRMT"/>
    <property type="match status" value="1"/>
</dbReference>
<dbReference type="Pfam" id="PF17286">
    <property type="entry name" value="PRMT5_C"/>
    <property type="match status" value="1"/>
</dbReference>
<evidence type="ECO:0000256" key="6">
    <source>
        <dbReference type="PIRSR" id="PIRSR015894-2"/>
    </source>
</evidence>
<feature type="active site" description="Proton donor/acceptor" evidence="5">
    <location>
        <position position="473"/>
    </location>
</feature>
<evidence type="ECO:0000256" key="4">
    <source>
        <dbReference type="PIRNR" id="PIRNR015894"/>
    </source>
</evidence>
<dbReference type="SUPFAM" id="SSF53335">
    <property type="entry name" value="S-adenosyl-L-methionine-dependent methyltransferases"/>
    <property type="match status" value="1"/>
</dbReference>
<dbReference type="GO" id="GO:0016274">
    <property type="term" value="F:protein-arginine N-methyltransferase activity"/>
    <property type="evidence" value="ECO:0007669"/>
    <property type="project" value="InterPro"/>
</dbReference>
<dbReference type="Pfam" id="PF05185">
    <property type="entry name" value="PRMT5"/>
    <property type="match status" value="1"/>
</dbReference>
<evidence type="ECO:0000259" key="8">
    <source>
        <dbReference type="Pfam" id="PF05185"/>
    </source>
</evidence>
<dbReference type="PANTHER" id="PTHR10738:SF0">
    <property type="entry name" value="PROTEIN ARGININE N-METHYLTRANSFERASE 5"/>
    <property type="match status" value="1"/>
</dbReference>
<dbReference type="WBParaSite" id="PgR010_g174_t08">
    <property type="protein sequence ID" value="PgR010_g174_t08"/>
    <property type="gene ID" value="PgR010_g174"/>
</dbReference>
<dbReference type="InterPro" id="IPR035247">
    <property type="entry name" value="PRMT5_TIM"/>
</dbReference>
<dbReference type="GO" id="GO:0005634">
    <property type="term" value="C:nucleus"/>
    <property type="evidence" value="ECO:0007669"/>
    <property type="project" value="TreeGrafter"/>
</dbReference>
<evidence type="ECO:0000313" key="12">
    <source>
        <dbReference type="WBParaSite" id="PgR010_g174_t05"/>
    </source>
</evidence>
<sequence>MVNDQQGVAPQQQPSPSVVGWVGTAFDGINDTTIPAYCSRIGSAGYSFLNYPIGGMTRDQWRAKKNESPPPINLPDWQLKPQLWSTYVIGRISSWIDCDSNEAWLADLSAVEIEKELAYMSFMPLRVLTLELKHRDSPRLASILTKWFWTQTMNFCIWVFVPTDENCLPVSGKVDKRDIWAVWADFRTLCTNYSIHRLAVGLRICPDLADEFLEPKLYRRWNAEPLCSFWVDSSVFVHGATQSDCVLTHAHYCLLSDLFVSMAQRALVCASSTSTTDYVREMYVGVLKRLVDLRIRQAHEASGDSGDNVLLEYLGHPEYVDALQIPLQPLADNLDSGTYTTFEEDSVKYDKYREAIGYAIDELVDKLGHDHQIIVFLLGAGRGPLMQMIMDAEMNFNKKNRTRHDLLELKLVAVEKNVNAVVTLKYRNCTEWGERVIVIESDMRELSSLVRSGEIEQPDLIVSELLGSFGDNELSPECLDGVNDIIKKTTISIPKKYISYVAPIQSVRMHQKVLACMEGKYFDKGLPSRGRLMPQKQPDGSYALPMSKEVSPLDEIYVVYLRSICPLDDPKPVFTFTHPNFERTPNTRQQVVHFEVDKQCELMGFAAYFEAQLYGSCWLSTHPIDFHIERKVDEGGVWYEWFVEYKDMASGETKRTALQNQNGMSYYMRL</sequence>
<dbReference type="InterPro" id="IPR035075">
    <property type="entry name" value="PRMT5"/>
</dbReference>
<feature type="active site" description="Proton donor/acceptor" evidence="5">
    <location>
        <position position="464"/>
    </location>
</feature>
<evidence type="ECO:0000256" key="2">
    <source>
        <dbReference type="ARBA" id="ARBA00022679"/>
    </source>
</evidence>
<feature type="domain" description="PRMT5 arginine-N-methyltransferase" evidence="8">
    <location>
        <begin position="318"/>
        <end position="493"/>
    </location>
</feature>